<proteinExistence type="predicted"/>
<gene>
    <name evidence="1" type="ORF">L1987_48146</name>
</gene>
<keyword evidence="2" id="KW-1185">Reference proteome</keyword>
<sequence length="166" mass="19390">MGTKFTTGSDVSVLLPAMETKALKNWSGKSLIGEVFDLVHMDRLREELVDVKTLGAYVRYVGGLKVMMTFEDLVLADEFRRSQFDLWSRWFSRLYAWEGDPGEFERLAWIVVRGIRLVFGIGMFWIGLGKDSTGWSKSRKLVWRTVISPKRSLQFWLNMVLLFRRR</sequence>
<protein>
    <submittedName>
        <fullName evidence="1">Uncharacterized protein</fullName>
    </submittedName>
</protein>
<reference evidence="2" key="1">
    <citation type="journal article" date="2022" name="Mol. Ecol. Resour.">
        <title>The genomes of chicory, endive, great burdock and yacon provide insights into Asteraceae palaeo-polyploidization history and plant inulin production.</title>
        <authorList>
            <person name="Fan W."/>
            <person name="Wang S."/>
            <person name="Wang H."/>
            <person name="Wang A."/>
            <person name="Jiang F."/>
            <person name="Liu H."/>
            <person name="Zhao H."/>
            <person name="Xu D."/>
            <person name="Zhang Y."/>
        </authorList>
    </citation>
    <scope>NUCLEOTIDE SEQUENCE [LARGE SCALE GENOMIC DNA]</scope>
    <source>
        <strain evidence="2">cv. Yunnan</strain>
    </source>
</reference>
<dbReference type="EMBL" id="CM042033">
    <property type="protein sequence ID" value="KAI3773616.1"/>
    <property type="molecule type" value="Genomic_DNA"/>
</dbReference>
<comment type="caution">
    <text evidence="1">The sequence shown here is derived from an EMBL/GenBank/DDBJ whole genome shotgun (WGS) entry which is preliminary data.</text>
</comment>
<accession>A0ACB9FRM8</accession>
<evidence type="ECO:0000313" key="1">
    <source>
        <dbReference type="EMBL" id="KAI3773616.1"/>
    </source>
</evidence>
<dbReference type="Proteomes" id="UP001056120">
    <property type="component" value="Linkage Group LG16"/>
</dbReference>
<evidence type="ECO:0000313" key="2">
    <source>
        <dbReference type="Proteomes" id="UP001056120"/>
    </source>
</evidence>
<organism evidence="1 2">
    <name type="scientific">Smallanthus sonchifolius</name>
    <dbReference type="NCBI Taxonomy" id="185202"/>
    <lineage>
        <taxon>Eukaryota</taxon>
        <taxon>Viridiplantae</taxon>
        <taxon>Streptophyta</taxon>
        <taxon>Embryophyta</taxon>
        <taxon>Tracheophyta</taxon>
        <taxon>Spermatophyta</taxon>
        <taxon>Magnoliopsida</taxon>
        <taxon>eudicotyledons</taxon>
        <taxon>Gunneridae</taxon>
        <taxon>Pentapetalae</taxon>
        <taxon>asterids</taxon>
        <taxon>campanulids</taxon>
        <taxon>Asterales</taxon>
        <taxon>Asteraceae</taxon>
        <taxon>Asteroideae</taxon>
        <taxon>Heliantheae alliance</taxon>
        <taxon>Millerieae</taxon>
        <taxon>Smallanthus</taxon>
    </lineage>
</organism>
<reference evidence="1 2" key="2">
    <citation type="journal article" date="2022" name="Mol. Ecol. Resour.">
        <title>The genomes of chicory, endive, great burdock and yacon provide insights into Asteraceae paleo-polyploidization history and plant inulin production.</title>
        <authorList>
            <person name="Fan W."/>
            <person name="Wang S."/>
            <person name="Wang H."/>
            <person name="Wang A."/>
            <person name="Jiang F."/>
            <person name="Liu H."/>
            <person name="Zhao H."/>
            <person name="Xu D."/>
            <person name="Zhang Y."/>
        </authorList>
    </citation>
    <scope>NUCLEOTIDE SEQUENCE [LARGE SCALE GENOMIC DNA]</scope>
    <source>
        <strain evidence="2">cv. Yunnan</strain>
        <tissue evidence="1">Leaves</tissue>
    </source>
</reference>
<name>A0ACB9FRM8_9ASTR</name>